<dbReference type="NCBIfam" id="NF033788">
    <property type="entry name" value="HTH_metalloreg"/>
    <property type="match status" value="1"/>
</dbReference>
<dbReference type="OrthoDB" id="3628427at2"/>
<keyword evidence="6" id="KW-1185">Reference proteome</keyword>
<dbReference type="InterPro" id="IPR051081">
    <property type="entry name" value="HTH_MetalResp_TranReg"/>
</dbReference>
<keyword evidence="1" id="KW-0805">Transcription regulation</keyword>
<evidence type="ECO:0000313" key="5">
    <source>
        <dbReference type="EMBL" id="RZQ60981.1"/>
    </source>
</evidence>
<feature type="domain" description="HTH arsR-type" evidence="4">
    <location>
        <begin position="1"/>
        <end position="96"/>
    </location>
</feature>
<evidence type="ECO:0000313" key="6">
    <source>
        <dbReference type="Proteomes" id="UP000292003"/>
    </source>
</evidence>
<comment type="caution">
    <text evidence="5">The sequence shown here is derived from an EMBL/GenBank/DDBJ whole genome shotgun (WGS) entry which is preliminary data.</text>
</comment>
<dbReference type="InterPro" id="IPR036388">
    <property type="entry name" value="WH-like_DNA-bd_sf"/>
</dbReference>
<evidence type="ECO:0000256" key="2">
    <source>
        <dbReference type="ARBA" id="ARBA00023125"/>
    </source>
</evidence>
<proteinExistence type="predicted"/>
<dbReference type="PROSITE" id="PS50987">
    <property type="entry name" value="HTH_ARSR_2"/>
    <property type="match status" value="1"/>
</dbReference>
<keyword evidence="3" id="KW-0804">Transcription</keyword>
<protein>
    <submittedName>
        <fullName evidence="5">ArsR family transcriptional regulator</fullName>
    </submittedName>
</protein>
<dbReference type="PRINTS" id="PR00778">
    <property type="entry name" value="HTHARSR"/>
</dbReference>
<dbReference type="RefSeq" id="WP_130478194.1">
    <property type="nucleotide sequence ID" value="NZ_SFCC01000014.1"/>
</dbReference>
<sequence length="106" mass="11569">MNSVSPDVLPVELLRLVADPLRARIIGLLARETLCASHLVEETGASQTNVSNHLKLLREAGLVTTEPCGRYTYFTLRPAVLRTLGESFTRLAEIAETHAGTKRACP</sequence>
<dbReference type="SUPFAM" id="SSF46785">
    <property type="entry name" value="Winged helix' DNA-binding domain"/>
    <property type="match status" value="1"/>
</dbReference>
<dbReference type="GO" id="GO:0003677">
    <property type="term" value="F:DNA binding"/>
    <property type="evidence" value="ECO:0007669"/>
    <property type="project" value="UniProtKB-KW"/>
</dbReference>
<evidence type="ECO:0000256" key="1">
    <source>
        <dbReference type="ARBA" id="ARBA00023015"/>
    </source>
</evidence>
<dbReference type="InterPro" id="IPR001845">
    <property type="entry name" value="HTH_ArsR_DNA-bd_dom"/>
</dbReference>
<gene>
    <name evidence="5" type="ORF">EWH70_26220</name>
</gene>
<dbReference type="SMART" id="SM00418">
    <property type="entry name" value="HTH_ARSR"/>
    <property type="match status" value="1"/>
</dbReference>
<dbReference type="InterPro" id="IPR036390">
    <property type="entry name" value="WH_DNA-bd_sf"/>
</dbReference>
<dbReference type="PANTHER" id="PTHR33154">
    <property type="entry name" value="TRANSCRIPTIONAL REGULATOR, ARSR FAMILY"/>
    <property type="match status" value="1"/>
</dbReference>
<evidence type="ECO:0000259" key="4">
    <source>
        <dbReference type="PROSITE" id="PS50987"/>
    </source>
</evidence>
<organism evidence="5 6">
    <name type="scientific">Amycolatopsis suaedae</name>
    <dbReference type="NCBI Taxonomy" id="2510978"/>
    <lineage>
        <taxon>Bacteria</taxon>
        <taxon>Bacillati</taxon>
        <taxon>Actinomycetota</taxon>
        <taxon>Actinomycetes</taxon>
        <taxon>Pseudonocardiales</taxon>
        <taxon>Pseudonocardiaceae</taxon>
        <taxon>Amycolatopsis</taxon>
    </lineage>
</organism>
<dbReference type="Pfam" id="PF01022">
    <property type="entry name" value="HTH_5"/>
    <property type="match status" value="1"/>
</dbReference>
<name>A0A4Q7J0V4_9PSEU</name>
<accession>A0A4Q7J0V4</accession>
<dbReference type="GO" id="GO:0003700">
    <property type="term" value="F:DNA-binding transcription factor activity"/>
    <property type="evidence" value="ECO:0007669"/>
    <property type="project" value="InterPro"/>
</dbReference>
<keyword evidence="2" id="KW-0238">DNA-binding</keyword>
<dbReference type="EMBL" id="SFCC01000014">
    <property type="protein sequence ID" value="RZQ60981.1"/>
    <property type="molecule type" value="Genomic_DNA"/>
</dbReference>
<dbReference type="Proteomes" id="UP000292003">
    <property type="component" value="Unassembled WGS sequence"/>
</dbReference>
<dbReference type="Gene3D" id="1.10.10.10">
    <property type="entry name" value="Winged helix-like DNA-binding domain superfamily/Winged helix DNA-binding domain"/>
    <property type="match status" value="1"/>
</dbReference>
<reference evidence="5 6" key="1">
    <citation type="submission" date="2019-02" db="EMBL/GenBank/DDBJ databases">
        <title>Draft genome sequence of Amycolatopsis sp. 8-3EHSu isolated from roots of Suaeda maritima.</title>
        <authorList>
            <person name="Duangmal K."/>
            <person name="Chantavorakit T."/>
        </authorList>
    </citation>
    <scope>NUCLEOTIDE SEQUENCE [LARGE SCALE GENOMIC DNA]</scope>
    <source>
        <strain evidence="5 6">8-3EHSu</strain>
    </source>
</reference>
<dbReference type="AlphaFoldDB" id="A0A4Q7J0V4"/>
<dbReference type="CDD" id="cd00090">
    <property type="entry name" value="HTH_ARSR"/>
    <property type="match status" value="1"/>
</dbReference>
<evidence type="ECO:0000256" key="3">
    <source>
        <dbReference type="ARBA" id="ARBA00023163"/>
    </source>
</evidence>
<dbReference type="PANTHER" id="PTHR33154:SF18">
    <property type="entry name" value="ARSENICAL RESISTANCE OPERON REPRESSOR"/>
    <property type="match status" value="1"/>
</dbReference>
<dbReference type="InterPro" id="IPR011991">
    <property type="entry name" value="ArsR-like_HTH"/>
</dbReference>